<organism evidence="6 7">
    <name type="scientific">Roseibium album</name>
    <dbReference type="NCBI Taxonomy" id="311410"/>
    <lineage>
        <taxon>Bacteria</taxon>
        <taxon>Pseudomonadati</taxon>
        <taxon>Pseudomonadota</taxon>
        <taxon>Alphaproteobacteria</taxon>
        <taxon>Hyphomicrobiales</taxon>
        <taxon>Stappiaceae</taxon>
        <taxon>Roseibium</taxon>
    </lineage>
</organism>
<name>A0A0M6ZSW6_9HYPH</name>
<dbReference type="SUPFAM" id="SSF46785">
    <property type="entry name" value="Winged helix' DNA-binding domain"/>
    <property type="match status" value="1"/>
</dbReference>
<evidence type="ECO:0000259" key="5">
    <source>
        <dbReference type="PROSITE" id="PS50931"/>
    </source>
</evidence>
<dbReference type="Pfam" id="PF03466">
    <property type="entry name" value="LysR_substrate"/>
    <property type="match status" value="1"/>
</dbReference>
<sequence>MNIKALRAFRATLSEGSLTAASEILHLSQPAISRLISGLEAELRLPLFDRSGRNLTPTREGMAFYREAGRILDNLDEVPRIAAEIRAGRTETLRVVTMPRVAQSLTAVAVARFMSENPETNVSLDVRARRDAGKWLAGREYDIGIGALPVDHPGIRTKALIRVRAQAVLPRTHKLADRQSLTAADLRNDTVIRLMHGLLLRDQLDDFFRSAGITPQQSCEVAASQLACSLVAEGYGITIADELVAAQVSLDRLALVPVVPERWMTFGLLYPAGQEKSAALLQLEDILRALSEQLAARSPTLLVAGSDEGK</sequence>
<dbReference type="PRINTS" id="PR00039">
    <property type="entry name" value="HTHLYSR"/>
</dbReference>
<evidence type="ECO:0000256" key="3">
    <source>
        <dbReference type="ARBA" id="ARBA00023125"/>
    </source>
</evidence>
<evidence type="ECO:0000313" key="6">
    <source>
        <dbReference type="EMBL" id="CTQ72875.1"/>
    </source>
</evidence>
<dbReference type="STRING" id="311410.LA5095_00288"/>
<gene>
    <name evidence="6" type="primary">gltC_7</name>
    <name evidence="6" type="ORF">LA5096_03429</name>
</gene>
<keyword evidence="2" id="KW-0805">Transcription regulation</keyword>
<dbReference type="EMBL" id="CXWC01000011">
    <property type="protein sequence ID" value="CTQ72875.1"/>
    <property type="molecule type" value="Genomic_DNA"/>
</dbReference>
<reference evidence="7" key="1">
    <citation type="submission" date="2015-07" db="EMBL/GenBank/DDBJ databases">
        <authorList>
            <person name="Rodrigo-Torres Lidia"/>
            <person name="Arahal R.David."/>
        </authorList>
    </citation>
    <scope>NUCLEOTIDE SEQUENCE [LARGE SCALE GENOMIC DNA]</scope>
    <source>
        <strain evidence="7">CECT 5096</strain>
    </source>
</reference>
<evidence type="ECO:0000256" key="2">
    <source>
        <dbReference type="ARBA" id="ARBA00023015"/>
    </source>
</evidence>
<feature type="domain" description="HTH lysR-type" evidence="5">
    <location>
        <begin position="1"/>
        <end position="58"/>
    </location>
</feature>
<proteinExistence type="inferred from homology"/>
<dbReference type="Pfam" id="PF00126">
    <property type="entry name" value="HTH_1"/>
    <property type="match status" value="1"/>
</dbReference>
<dbReference type="GO" id="GO:0043565">
    <property type="term" value="F:sequence-specific DNA binding"/>
    <property type="evidence" value="ECO:0007669"/>
    <property type="project" value="TreeGrafter"/>
</dbReference>
<dbReference type="PANTHER" id="PTHR30427:SF1">
    <property type="entry name" value="TRANSCRIPTIONAL ACTIVATOR PROTEIN LYSR"/>
    <property type="match status" value="1"/>
</dbReference>
<dbReference type="GO" id="GO:0003700">
    <property type="term" value="F:DNA-binding transcription factor activity"/>
    <property type="evidence" value="ECO:0007669"/>
    <property type="project" value="InterPro"/>
</dbReference>
<evidence type="ECO:0000256" key="4">
    <source>
        <dbReference type="ARBA" id="ARBA00023163"/>
    </source>
</evidence>
<protein>
    <submittedName>
        <fullName evidence="6">HTH-type transcriptional regulator GltC</fullName>
    </submittedName>
</protein>
<dbReference type="PROSITE" id="PS50931">
    <property type="entry name" value="HTH_LYSR"/>
    <property type="match status" value="1"/>
</dbReference>
<dbReference type="FunFam" id="1.10.10.10:FF:000001">
    <property type="entry name" value="LysR family transcriptional regulator"/>
    <property type="match status" value="1"/>
</dbReference>
<dbReference type="InterPro" id="IPR005119">
    <property type="entry name" value="LysR_subst-bd"/>
</dbReference>
<dbReference type="InterPro" id="IPR036388">
    <property type="entry name" value="WH-like_DNA-bd_sf"/>
</dbReference>
<comment type="similarity">
    <text evidence="1">Belongs to the LysR transcriptional regulatory family.</text>
</comment>
<keyword evidence="3" id="KW-0238">DNA-binding</keyword>
<dbReference type="Gene3D" id="1.10.10.10">
    <property type="entry name" value="Winged helix-like DNA-binding domain superfamily/Winged helix DNA-binding domain"/>
    <property type="match status" value="1"/>
</dbReference>
<keyword evidence="4" id="KW-0804">Transcription</keyword>
<dbReference type="AlphaFoldDB" id="A0A0M6ZSW6"/>
<dbReference type="RefSeq" id="WP_055111292.1">
    <property type="nucleotide sequence ID" value="NZ_CXWA01000006.1"/>
</dbReference>
<evidence type="ECO:0000256" key="1">
    <source>
        <dbReference type="ARBA" id="ARBA00009437"/>
    </source>
</evidence>
<dbReference type="OrthoDB" id="8479870at2"/>
<keyword evidence="7" id="KW-1185">Reference proteome</keyword>
<accession>A0A0M6ZSW6</accession>
<dbReference type="PANTHER" id="PTHR30427">
    <property type="entry name" value="TRANSCRIPTIONAL ACTIVATOR PROTEIN LYSR"/>
    <property type="match status" value="1"/>
</dbReference>
<dbReference type="InterPro" id="IPR000847">
    <property type="entry name" value="LysR_HTH_N"/>
</dbReference>
<dbReference type="InterPro" id="IPR036390">
    <property type="entry name" value="WH_DNA-bd_sf"/>
</dbReference>
<dbReference type="Proteomes" id="UP000049983">
    <property type="component" value="Unassembled WGS sequence"/>
</dbReference>
<evidence type="ECO:0000313" key="7">
    <source>
        <dbReference type="Proteomes" id="UP000049983"/>
    </source>
</evidence>
<dbReference type="GeneID" id="97670774"/>
<dbReference type="Gene3D" id="3.40.190.290">
    <property type="match status" value="1"/>
</dbReference>
<dbReference type="GO" id="GO:0010628">
    <property type="term" value="P:positive regulation of gene expression"/>
    <property type="evidence" value="ECO:0007669"/>
    <property type="project" value="TreeGrafter"/>
</dbReference>
<dbReference type="SUPFAM" id="SSF53850">
    <property type="entry name" value="Periplasmic binding protein-like II"/>
    <property type="match status" value="1"/>
</dbReference>